<evidence type="ECO:0000259" key="1">
    <source>
        <dbReference type="Pfam" id="PF24855"/>
    </source>
</evidence>
<proteinExistence type="predicted"/>
<evidence type="ECO:0000313" key="3">
    <source>
        <dbReference type="Proteomes" id="UP000799438"/>
    </source>
</evidence>
<protein>
    <recommendedName>
        <fullName evidence="1">DUF7729 domain-containing protein</fullName>
    </recommendedName>
</protein>
<dbReference type="GeneID" id="54302352"/>
<gene>
    <name evidence="2" type="ORF">K452DRAFT_326585</name>
</gene>
<dbReference type="PANTHER" id="PTHR39460:SF1">
    <property type="entry name" value="C6 TRANSCRIPTION FACTOR"/>
    <property type="match status" value="1"/>
</dbReference>
<accession>A0A6A6BD25</accession>
<name>A0A6A6BD25_9PEZI</name>
<reference evidence="2" key="1">
    <citation type="journal article" date="2020" name="Stud. Mycol.">
        <title>101 Dothideomycetes genomes: a test case for predicting lifestyles and emergence of pathogens.</title>
        <authorList>
            <person name="Haridas S."/>
            <person name="Albert R."/>
            <person name="Binder M."/>
            <person name="Bloem J."/>
            <person name="Labutti K."/>
            <person name="Salamov A."/>
            <person name="Andreopoulos B."/>
            <person name="Baker S."/>
            <person name="Barry K."/>
            <person name="Bills G."/>
            <person name="Bluhm B."/>
            <person name="Cannon C."/>
            <person name="Castanera R."/>
            <person name="Culley D."/>
            <person name="Daum C."/>
            <person name="Ezra D."/>
            <person name="Gonzalez J."/>
            <person name="Henrissat B."/>
            <person name="Kuo A."/>
            <person name="Liang C."/>
            <person name="Lipzen A."/>
            <person name="Lutzoni F."/>
            <person name="Magnuson J."/>
            <person name="Mondo S."/>
            <person name="Nolan M."/>
            <person name="Ohm R."/>
            <person name="Pangilinan J."/>
            <person name="Park H.-J."/>
            <person name="Ramirez L."/>
            <person name="Alfaro M."/>
            <person name="Sun H."/>
            <person name="Tritt A."/>
            <person name="Yoshinaga Y."/>
            <person name="Zwiers L.-H."/>
            <person name="Turgeon B."/>
            <person name="Goodwin S."/>
            <person name="Spatafora J."/>
            <person name="Crous P."/>
            <person name="Grigoriev I."/>
        </authorList>
    </citation>
    <scope>NUCLEOTIDE SEQUENCE</scope>
    <source>
        <strain evidence="2">CBS 121167</strain>
    </source>
</reference>
<dbReference type="EMBL" id="ML995485">
    <property type="protein sequence ID" value="KAF2142050.1"/>
    <property type="molecule type" value="Genomic_DNA"/>
</dbReference>
<dbReference type="OrthoDB" id="2564812at2759"/>
<dbReference type="PANTHER" id="PTHR39460">
    <property type="entry name" value="EXPRESSED PROTEIN"/>
    <property type="match status" value="1"/>
</dbReference>
<organism evidence="2 3">
    <name type="scientific">Aplosporella prunicola CBS 121167</name>
    <dbReference type="NCBI Taxonomy" id="1176127"/>
    <lineage>
        <taxon>Eukaryota</taxon>
        <taxon>Fungi</taxon>
        <taxon>Dikarya</taxon>
        <taxon>Ascomycota</taxon>
        <taxon>Pezizomycotina</taxon>
        <taxon>Dothideomycetes</taxon>
        <taxon>Dothideomycetes incertae sedis</taxon>
        <taxon>Botryosphaeriales</taxon>
        <taxon>Aplosporellaceae</taxon>
        <taxon>Aplosporella</taxon>
    </lineage>
</organism>
<dbReference type="InterPro" id="IPR056146">
    <property type="entry name" value="DUF7729"/>
</dbReference>
<dbReference type="Pfam" id="PF24855">
    <property type="entry name" value="DUF7729"/>
    <property type="match status" value="1"/>
</dbReference>
<evidence type="ECO:0000313" key="2">
    <source>
        <dbReference type="EMBL" id="KAF2142050.1"/>
    </source>
</evidence>
<keyword evidence="3" id="KW-1185">Reference proteome</keyword>
<feature type="domain" description="DUF7729" evidence="1">
    <location>
        <begin position="33"/>
        <end position="237"/>
    </location>
</feature>
<dbReference type="AlphaFoldDB" id="A0A6A6BD25"/>
<dbReference type="Proteomes" id="UP000799438">
    <property type="component" value="Unassembled WGS sequence"/>
</dbReference>
<sequence length="269" mass="28342">MPLAPRGEAASGSPTSTVLTVTSDPSVATATALPHAFDTSLGNNFTAASCPTFFNSFLDNSTFQACVPLSLLLQTSSAFFQATKSLLRITQVLDASCSADLPQCTALMDHYATELVKDAHCGADYRARNPIVMQAYDGFVAYVPSYQAGCLRDSSGSYCFANAITNSSSPTNSYPYYLPLGVPLPGGSRPTCNSCLQNTMNAYWTHASNSTQPISQTYSDSASQIAMQCGPDFINRTVAASTNGVTATLTQPGALSSAALLMTLFAFVF</sequence>
<dbReference type="RefSeq" id="XP_033397762.1">
    <property type="nucleotide sequence ID" value="XM_033544856.1"/>
</dbReference>